<dbReference type="GO" id="GO:0006508">
    <property type="term" value="P:proteolysis"/>
    <property type="evidence" value="ECO:0007669"/>
    <property type="project" value="InterPro"/>
</dbReference>
<dbReference type="InterPro" id="IPR038765">
    <property type="entry name" value="Papain-like_cys_pep_sf"/>
</dbReference>
<dbReference type="PRINTS" id="PR00705">
    <property type="entry name" value="PAPAIN"/>
</dbReference>
<keyword evidence="2" id="KW-0865">Zymogen</keyword>
<comment type="similarity">
    <text evidence="1">Belongs to the peptidase C1 family.</text>
</comment>
<feature type="domain" description="Peptidase C1A papain C-terminal" evidence="4">
    <location>
        <begin position="59"/>
        <end position="317"/>
    </location>
</feature>
<accession>A0A7S4N024</accession>
<organism evidence="5">
    <name type="scientific">Odontella aurita</name>
    <dbReference type="NCBI Taxonomy" id="265563"/>
    <lineage>
        <taxon>Eukaryota</taxon>
        <taxon>Sar</taxon>
        <taxon>Stramenopiles</taxon>
        <taxon>Ochrophyta</taxon>
        <taxon>Bacillariophyta</taxon>
        <taxon>Mediophyceae</taxon>
        <taxon>Biddulphiophycidae</taxon>
        <taxon>Eupodiscales</taxon>
        <taxon>Odontellaceae</taxon>
        <taxon>Odontella</taxon>
    </lineage>
</organism>
<gene>
    <name evidence="5" type="ORF">OAUR00152_LOCUS24686</name>
</gene>
<reference evidence="5" key="1">
    <citation type="submission" date="2021-01" db="EMBL/GenBank/DDBJ databases">
        <authorList>
            <person name="Corre E."/>
            <person name="Pelletier E."/>
            <person name="Niang G."/>
            <person name="Scheremetjew M."/>
            <person name="Finn R."/>
            <person name="Kale V."/>
            <person name="Holt S."/>
            <person name="Cochrane G."/>
            <person name="Meng A."/>
            <person name="Brown T."/>
            <person name="Cohen L."/>
        </authorList>
    </citation>
    <scope>NUCLEOTIDE SEQUENCE</scope>
    <source>
        <strain evidence="5">Isolate 1302-5</strain>
    </source>
</reference>
<dbReference type="AlphaFoldDB" id="A0A7S4N024"/>
<dbReference type="Pfam" id="PF00112">
    <property type="entry name" value="Peptidase_C1"/>
    <property type="match status" value="1"/>
</dbReference>
<name>A0A7S4N024_9STRA</name>
<evidence type="ECO:0000256" key="1">
    <source>
        <dbReference type="ARBA" id="ARBA00008455"/>
    </source>
</evidence>
<evidence type="ECO:0000256" key="3">
    <source>
        <dbReference type="SAM" id="SignalP"/>
    </source>
</evidence>
<dbReference type="PANTHER" id="PTHR12411">
    <property type="entry name" value="CYSTEINE PROTEASE FAMILY C1-RELATED"/>
    <property type="match status" value="1"/>
</dbReference>
<dbReference type="InterPro" id="IPR000668">
    <property type="entry name" value="Peptidase_C1A_C"/>
</dbReference>
<protein>
    <recommendedName>
        <fullName evidence="4">Peptidase C1A papain C-terminal domain-containing protein</fullName>
    </recommendedName>
</protein>
<feature type="chain" id="PRO_5030639469" description="Peptidase C1A papain C-terminal domain-containing protein" evidence="3">
    <location>
        <begin position="30"/>
        <end position="353"/>
    </location>
</feature>
<dbReference type="Gene3D" id="3.90.70.10">
    <property type="entry name" value="Cysteine proteinases"/>
    <property type="match status" value="1"/>
</dbReference>
<evidence type="ECO:0000256" key="2">
    <source>
        <dbReference type="ARBA" id="ARBA00023145"/>
    </source>
</evidence>
<evidence type="ECO:0000259" key="4">
    <source>
        <dbReference type="SMART" id="SM00645"/>
    </source>
</evidence>
<evidence type="ECO:0000313" key="5">
    <source>
        <dbReference type="EMBL" id="CAE2257077.1"/>
    </source>
</evidence>
<sequence length="353" mass="38969">MKGRCWFFACCRIHWTAGLLLLRIAAAFGSVSDEIKVMADHMVMNDYLKALPHTYVKDLPESFNWGNLSGVSYLTKLLNQHTPQWCGSCWAHAALSSLADRINIARNDISSKHTEINLSIQYVLNCGANVAGSCHGGSATGAYEFIKRNGFVPFDTCMPYIACSSDSNEGFCQHVDTSCSALNTCRTCSSASCDSVKTFPNASIAEYGVYKHSDVTAIKAEIFARGPVAAAVYGPALRYYKGGVYSNDTERKDTTHMVSIVGWGTTSEYPNEAESAKKAYWIVRNSWGQFWGENMGFCRVEMGRNIAGIESHIAWATPRIWSEEKCTAGKEGKVCRMRGQKYVDPSVNVVINR</sequence>
<feature type="signal peptide" evidence="3">
    <location>
        <begin position="1"/>
        <end position="29"/>
    </location>
</feature>
<keyword evidence="3" id="KW-0732">Signal</keyword>
<dbReference type="EMBL" id="HBKQ01035912">
    <property type="protein sequence ID" value="CAE2257077.1"/>
    <property type="molecule type" value="Transcribed_RNA"/>
</dbReference>
<dbReference type="InterPro" id="IPR013128">
    <property type="entry name" value="Peptidase_C1A"/>
</dbReference>
<dbReference type="SUPFAM" id="SSF54001">
    <property type="entry name" value="Cysteine proteinases"/>
    <property type="match status" value="1"/>
</dbReference>
<proteinExistence type="inferred from homology"/>
<dbReference type="SMART" id="SM00645">
    <property type="entry name" value="Pept_C1"/>
    <property type="match status" value="1"/>
</dbReference>
<dbReference type="GO" id="GO:0008234">
    <property type="term" value="F:cysteine-type peptidase activity"/>
    <property type="evidence" value="ECO:0007669"/>
    <property type="project" value="InterPro"/>
</dbReference>